<gene>
    <name evidence="2" type="ORF">DFR28_10266</name>
</gene>
<keyword evidence="1" id="KW-0472">Membrane</keyword>
<accession>A0A395JJR6</accession>
<feature type="transmembrane region" description="Helical" evidence="1">
    <location>
        <begin position="180"/>
        <end position="199"/>
    </location>
</feature>
<protein>
    <submittedName>
        <fullName evidence="2">Uncharacterized protein</fullName>
    </submittedName>
</protein>
<feature type="transmembrane region" description="Helical" evidence="1">
    <location>
        <begin position="155"/>
        <end position="174"/>
    </location>
</feature>
<keyword evidence="1" id="KW-0812">Transmembrane</keyword>
<dbReference type="EMBL" id="QNRT01000002">
    <property type="protein sequence ID" value="RBP50655.1"/>
    <property type="molecule type" value="Genomic_DNA"/>
</dbReference>
<dbReference type="AlphaFoldDB" id="A0A395JJR6"/>
<sequence length="201" mass="22536">MQIILIRVLNMPIIILAVLMAALGFTLIFISWKSKGSSPDTTNVKSHARAYTFIGWVLLLTSVVLAIRQCGLEFGLMYASFWLALIPLLIAGLNVQRRRNVKVAVTNSQLTKLAPKHLLMNVIHFWIIVPALCLLSLLLSLGMTSLTNWQAVNKMTFIVLIFPLLWGLLAYWYLYSERRVVSTALIITATSVIGFSLFLSQ</sequence>
<proteinExistence type="predicted"/>
<dbReference type="Proteomes" id="UP000253083">
    <property type="component" value="Unassembled WGS sequence"/>
</dbReference>
<evidence type="ECO:0000256" key="1">
    <source>
        <dbReference type="SAM" id="Phobius"/>
    </source>
</evidence>
<reference evidence="2 3" key="1">
    <citation type="submission" date="2018-06" db="EMBL/GenBank/DDBJ databases">
        <title>Genomic Encyclopedia of Type Strains, Phase IV (KMG-IV): sequencing the most valuable type-strain genomes for metagenomic binning, comparative biology and taxonomic classification.</title>
        <authorList>
            <person name="Goeker M."/>
        </authorList>
    </citation>
    <scope>NUCLEOTIDE SEQUENCE [LARGE SCALE GENOMIC DNA]</scope>
    <source>
        <strain evidence="2 3">DSM 24032</strain>
    </source>
</reference>
<name>A0A395JJR6_9GAMM</name>
<organism evidence="2 3">
    <name type="scientific">Arenicella xantha</name>
    <dbReference type="NCBI Taxonomy" id="644221"/>
    <lineage>
        <taxon>Bacteria</taxon>
        <taxon>Pseudomonadati</taxon>
        <taxon>Pseudomonadota</taxon>
        <taxon>Gammaproteobacteria</taxon>
        <taxon>Arenicellales</taxon>
        <taxon>Arenicellaceae</taxon>
        <taxon>Arenicella</taxon>
    </lineage>
</organism>
<dbReference type="InParanoid" id="A0A395JJR6"/>
<keyword evidence="1" id="KW-1133">Transmembrane helix</keyword>
<evidence type="ECO:0000313" key="2">
    <source>
        <dbReference type="EMBL" id="RBP50655.1"/>
    </source>
</evidence>
<feature type="transmembrane region" description="Helical" evidence="1">
    <location>
        <begin position="50"/>
        <end position="67"/>
    </location>
</feature>
<feature type="transmembrane region" description="Helical" evidence="1">
    <location>
        <begin position="123"/>
        <end position="143"/>
    </location>
</feature>
<keyword evidence="3" id="KW-1185">Reference proteome</keyword>
<evidence type="ECO:0000313" key="3">
    <source>
        <dbReference type="Proteomes" id="UP000253083"/>
    </source>
</evidence>
<dbReference type="RefSeq" id="WP_147250941.1">
    <property type="nucleotide sequence ID" value="NZ_QNRT01000002.1"/>
</dbReference>
<feature type="transmembrane region" description="Helical" evidence="1">
    <location>
        <begin position="74"/>
        <end position="93"/>
    </location>
</feature>
<comment type="caution">
    <text evidence="2">The sequence shown here is derived from an EMBL/GenBank/DDBJ whole genome shotgun (WGS) entry which is preliminary data.</text>
</comment>
<feature type="transmembrane region" description="Helical" evidence="1">
    <location>
        <begin position="12"/>
        <end position="30"/>
    </location>
</feature>